<keyword evidence="3" id="KW-0540">Nuclease</keyword>
<comment type="similarity">
    <text evidence="1">Belongs to the UPF0213 family.</text>
</comment>
<dbReference type="GO" id="GO:0004519">
    <property type="term" value="F:endonuclease activity"/>
    <property type="evidence" value="ECO:0007669"/>
    <property type="project" value="UniProtKB-KW"/>
</dbReference>
<keyword evidence="3" id="KW-0378">Hydrolase</keyword>
<organism evidence="3 4">
    <name type="scientific">Candidatus Roizmanbacteria bacterium RIFOXYD1_FULL_38_12</name>
    <dbReference type="NCBI Taxonomy" id="1802093"/>
    <lineage>
        <taxon>Bacteria</taxon>
        <taxon>Candidatus Roizmaniibacteriota</taxon>
    </lineage>
</organism>
<dbReference type="EMBL" id="MGBR01000001">
    <property type="protein sequence ID" value="OGK74007.1"/>
    <property type="molecule type" value="Genomic_DNA"/>
</dbReference>
<evidence type="ECO:0000259" key="2">
    <source>
        <dbReference type="PROSITE" id="PS50164"/>
    </source>
</evidence>
<dbReference type="InterPro" id="IPR050190">
    <property type="entry name" value="UPF0213_domain"/>
</dbReference>
<dbReference type="InterPro" id="IPR000305">
    <property type="entry name" value="GIY-YIG_endonuc"/>
</dbReference>
<comment type="caution">
    <text evidence="3">The sequence shown here is derived from an EMBL/GenBank/DDBJ whole genome shotgun (WGS) entry which is preliminary data.</text>
</comment>
<reference evidence="3 4" key="1">
    <citation type="journal article" date="2016" name="Nat. Commun.">
        <title>Thousands of microbial genomes shed light on interconnected biogeochemical processes in an aquifer system.</title>
        <authorList>
            <person name="Anantharaman K."/>
            <person name="Brown C.T."/>
            <person name="Hug L.A."/>
            <person name="Sharon I."/>
            <person name="Castelle C.J."/>
            <person name="Probst A.J."/>
            <person name="Thomas B.C."/>
            <person name="Singh A."/>
            <person name="Wilkins M.J."/>
            <person name="Karaoz U."/>
            <person name="Brodie E.L."/>
            <person name="Williams K.H."/>
            <person name="Hubbard S.S."/>
            <person name="Banfield J.F."/>
        </authorList>
    </citation>
    <scope>NUCLEOTIDE SEQUENCE [LARGE SCALE GENOMIC DNA]</scope>
</reference>
<evidence type="ECO:0000313" key="3">
    <source>
        <dbReference type="EMBL" id="OGK74007.1"/>
    </source>
</evidence>
<protein>
    <submittedName>
        <fullName evidence="3">Endonuclease</fullName>
    </submittedName>
</protein>
<sequence length="84" mass="10281">MYYIYILRSIVVKKSYIGYTNNVEKRLLEHNSGKSIYTRKYRPWRIIYVEDFLNETDAILREKYLKSRAGRKKMKEIFLHSEIV</sequence>
<dbReference type="Proteomes" id="UP000177050">
    <property type="component" value="Unassembled WGS sequence"/>
</dbReference>
<accession>A0A1F7L1L1</accession>
<dbReference type="PROSITE" id="PS50164">
    <property type="entry name" value="GIY_YIG"/>
    <property type="match status" value="1"/>
</dbReference>
<dbReference type="InterPro" id="IPR035901">
    <property type="entry name" value="GIY-YIG_endonuc_sf"/>
</dbReference>
<feature type="domain" description="GIY-YIG" evidence="2">
    <location>
        <begin position="1"/>
        <end position="77"/>
    </location>
</feature>
<proteinExistence type="inferred from homology"/>
<dbReference type="SMART" id="SM00465">
    <property type="entry name" value="GIYc"/>
    <property type="match status" value="1"/>
</dbReference>
<name>A0A1F7L1L1_9BACT</name>
<dbReference type="AlphaFoldDB" id="A0A1F7L1L1"/>
<dbReference type="SUPFAM" id="SSF82771">
    <property type="entry name" value="GIY-YIG endonuclease"/>
    <property type="match status" value="1"/>
</dbReference>
<dbReference type="CDD" id="cd10449">
    <property type="entry name" value="GIY-YIG_SLX1_like"/>
    <property type="match status" value="1"/>
</dbReference>
<dbReference type="PANTHER" id="PTHR34477:SF1">
    <property type="entry name" value="UPF0213 PROTEIN YHBQ"/>
    <property type="match status" value="1"/>
</dbReference>
<keyword evidence="3" id="KW-0255">Endonuclease</keyword>
<dbReference type="PANTHER" id="PTHR34477">
    <property type="entry name" value="UPF0213 PROTEIN YHBQ"/>
    <property type="match status" value="1"/>
</dbReference>
<evidence type="ECO:0000313" key="4">
    <source>
        <dbReference type="Proteomes" id="UP000177050"/>
    </source>
</evidence>
<gene>
    <name evidence="3" type="ORF">A3K52_04515</name>
</gene>
<evidence type="ECO:0000256" key="1">
    <source>
        <dbReference type="ARBA" id="ARBA00007435"/>
    </source>
</evidence>
<dbReference type="Pfam" id="PF01541">
    <property type="entry name" value="GIY-YIG"/>
    <property type="match status" value="1"/>
</dbReference>
<dbReference type="Gene3D" id="3.40.1440.10">
    <property type="entry name" value="GIY-YIG endonuclease"/>
    <property type="match status" value="1"/>
</dbReference>